<comment type="function">
    <text evidence="2">Binds to DNA and alters its conformation. May be involved in regulation of gene expression, nucleoid organization and DNA protection.</text>
</comment>
<dbReference type="InterPro" id="IPR004401">
    <property type="entry name" value="YbaB/EbfC"/>
</dbReference>
<comment type="subunit">
    <text evidence="2">Homodimer.</text>
</comment>
<comment type="similarity">
    <text evidence="2">Belongs to the YbaB/EbfC family.</text>
</comment>
<organism evidence="4 5">
    <name type="scientific">Caldanaerobacter subterraneus subsp. pacificus DSM 12653</name>
    <dbReference type="NCBI Taxonomy" id="391606"/>
    <lineage>
        <taxon>Bacteria</taxon>
        <taxon>Bacillati</taxon>
        <taxon>Bacillota</taxon>
        <taxon>Clostridia</taxon>
        <taxon>Thermoanaerobacterales</taxon>
        <taxon>Thermoanaerobacteraceae</taxon>
        <taxon>Caldanaerobacter</taxon>
    </lineage>
</organism>
<reference evidence="4 5" key="2">
    <citation type="journal article" date="2015" name="BMC Genomics">
        <title>Analysis of three genomes within the thermophilic bacterial species Caldanaerobacter subterraneus with a focus on carbon monoxide dehydrogenase evolution and hydrolase diversity.</title>
        <authorList>
            <person name="Sant'Anna F.H."/>
            <person name="Lebedinsky A.V."/>
            <person name="Sokolova T.G."/>
            <person name="Robb F.T."/>
            <person name="Gonzalez J.M."/>
        </authorList>
    </citation>
    <scope>NUCLEOTIDE SEQUENCE [LARGE SCALE GENOMIC DNA]</scope>
    <source>
        <strain evidence="4 5">DSM 12653</strain>
    </source>
</reference>
<evidence type="ECO:0000256" key="3">
    <source>
        <dbReference type="SAM" id="Coils"/>
    </source>
</evidence>
<feature type="coiled-coil region" evidence="3">
    <location>
        <begin position="17"/>
        <end position="44"/>
    </location>
</feature>
<gene>
    <name evidence="4" type="ORF">CDSM653_00023</name>
</gene>
<dbReference type="PANTHER" id="PTHR33449:SF1">
    <property type="entry name" value="NUCLEOID-ASSOCIATED PROTEIN YBAB"/>
    <property type="match status" value="1"/>
</dbReference>
<evidence type="ECO:0000256" key="2">
    <source>
        <dbReference type="HAMAP-Rule" id="MF_00274"/>
    </source>
</evidence>
<dbReference type="Proteomes" id="UP000010146">
    <property type="component" value="Unassembled WGS sequence"/>
</dbReference>
<reference evidence="5" key="3">
    <citation type="submission" date="2015-02" db="EMBL/GenBank/DDBJ databases">
        <title>Genome analysis of three genomes within the thermophilic hydrogenogenic bacterial species Caldanaerobacter subterraneus.</title>
        <authorList>
            <person name="Sant'Anna F.H."/>
            <person name="Lebedinsky A."/>
            <person name="Sokolova T."/>
            <person name="Robb F.T."/>
            <person name="Gonzalez J.M."/>
        </authorList>
    </citation>
    <scope>NUCLEOTIDE SEQUENCE [LARGE SCALE GENOMIC DNA]</scope>
    <source>
        <strain evidence="5">DSM 12653</strain>
    </source>
</reference>
<keyword evidence="2" id="KW-0963">Cytoplasm</keyword>
<evidence type="ECO:0000313" key="4">
    <source>
        <dbReference type="EMBL" id="KKC30926.1"/>
    </source>
</evidence>
<proteinExistence type="inferred from homology"/>
<dbReference type="EMBL" id="ABXP02000004">
    <property type="protein sequence ID" value="KKC30926.1"/>
    <property type="molecule type" value="Genomic_DNA"/>
</dbReference>
<dbReference type="SUPFAM" id="SSF82607">
    <property type="entry name" value="YbaB-like"/>
    <property type="match status" value="1"/>
</dbReference>
<dbReference type="PANTHER" id="PTHR33449">
    <property type="entry name" value="NUCLEOID-ASSOCIATED PROTEIN YBAB"/>
    <property type="match status" value="1"/>
</dbReference>
<dbReference type="NCBIfam" id="TIGR00103">
    <property type="entry name" value="DNA_YbaB_EbfC"/>
    <property type="match status" value="1"/>
</dbReference>
<keyword evidence="3" id="KW-0175">Coiled coil</keyword>
<keyword evidence="1 2" id="KW-0238">DNA-binding</keyword>
<reference evidence="4 5" key="1">
    <citation type="submission" date="2008-07" db="EMBL/GenBank/DDBJ databases">
        <authorList>
            <person name="Gonzalez J."/>
            <person name="Sokolova T."/>
            <person name="Ferriera S."/>
            <person name="Johnson J."/>
            <person name="Kravitz S."/>
            <person name="Beeson K."/>
            <person name="Sutton G."/>
            <person name="Rogers Y.-H."/>
            <person name="Friedman R."/>
            <person name="Frazier M."/>
            <person name="Venter J.C."/>
        </authorList>
    </citation>
    <scope>NUCLEOTIDE SEQUENCE [LARGE SCALE GENOMIC DNA]</scope>
    <source>
        <strain evidence="4 5">DSM 12653</strain>
    </source>
</reference>
<dbReference type="PIRSF" id="PIRSF004555">
    <property type="entry name" value="UCP004555"/>
    <property type="match status" value="1"/>
</dbReference>
<comment type="caution">
    <text evidence="4">The sequence shown here is derived from an EMBL/GenBank/DDBJ whole genome shotgun (WGS) entry which is preliminary data.</text>
</comment>
<dbReference type="Gene3D" id="3.30.1310.10">
    <property type="entry name" value="Nucleoid-associated protein YbaB-like domain"/>
    <property type="match status" value="1"/>
</dbReference>
<name>A0A0F5PR96_9THEO</name>
<protein>
    <recommendedName>
        <fullName evidence="2">Nucleoid-associated protein CDSM653_00023</fullName>
    </recommendedName>
</protein>
<accession>A0A0F5PR96</accession>
<comment type="subcellular location">
    <subcellularLocation>
        <location evidence="2">Cytoplasm</location>
        <location evidence="2">Nucleoid</location>
    </subcellularLocation>
</comment>
<sequence>MGGNEMAKGGFPGGFNINNMIKQAQQMQEEIKKLQEELMQKTVEGTSGGGMVKAVANGRKELVSININPEVVDKDDVETLEDLVLAAVNQALRNAEEMIASEMAKITGGFNIPGLF</sequence>
<dbReference type="GO" id="GO:0005829">
    <property type="term" value="C:cytosol"/>
    <property type="evidence" value="ECO:0007669"/>
    <property type="project" value="TreeGrafter"/>
</dbReference>
<dbReference type="GO" id="GO:0003677">
    <property type="term" value="F:DNA binding"/>
    <property type="evidence" value="ECO:0007669"/>
    <property type="project" value="UniProtKB-UniRule"/>
</dbReference>
<evidence type="ECO:0000256" key="1">
    <source>
        <dbReference type="ARBA" id="ARBA00023125"/>
    </source>
</evidence>
<dbReference type="GO" id="GO:0043590">
    <property type="term" value="C:bacterial nucleoid"/>
    <property type="evidence" value="ECO:0007669"/>
    <property type="project" value="UniProtKB-UniRule"/>
</dbReference>
<dbReference type="InterPro" id="IPR036894">
    <property type="entry name" value="YbaB-like_sf"/>
</dbReference>
<dbReference type="Pfam" id="PF02575">
    <property type="entry name" value="YbaB_DNA_bd"/>
    <property type="match status" value="1"/>
</dbReference>
<dbReference type="HAMAP" id="MF_00274">
    <property type="entry name" value="DNA_YbaB_EbfC"/>
    <property type="match status" value="1"/>
</dbReference>
<evidence type="ECO:0000313" key="5">
    <source>
        <dbReference type="Proteomes" id="UP000010146"/>
    </source>
</evidence>
<dbReference type="AlphaFoldDB" id="A0A0F5PR96"/>